<dbReference type="EMBL" id="RKLQ01000001">
    <property type="protein sequence ID" value="MBX0303384.1"/>
    <property type="molecule type" value="Genomic_DNA"/>
</dbReference>
<keyword evidence="1" id="KW-0472">Membrane</keyword>
<dbReference type="RefSeq" id="WP_220587592.1">
    <property type="nucleotide sequence ID" value="NZ_RKLQ01000001.1"/>
</dbReference>
<keyword evidence="1" id="KW-1133">Transmembrane helix</keyword>
<feature type="transmembrane region" description="Helical" evidence="1">
    <location>
        <begin position="12"/>
        <end position="37"/>
    </location>
</feature>
<feature type="transmembrane region" description="Helical" evidence="1">
    <location>
        <begin position="49"/>
        <end position="80"/>
    </location>
</feature>
<keyword evidence="1" id="KW-0812">Transmembrane</keyword>
<keyword evidence="3" id="KW-1185">Reference proteome</keyword>
<sequence>MLFQLLQVPGMGTLFIFILLGILVLFVVSIGVSYWVYSDAKKRGNDTATIWAIMNFLGMFMLGFTFLPLCVVVPIVYLVAGRE</sequence>
<organism evidence="2 3">
    <name type="scientific">Haloarcula salinisoli</name>
    <dbReference type="NCBI Taxonomy" id="2487746"/>
    <lineage>
        <taxon>Archaea</taxon>
        <taxon>Methanobacteriati</taxon>
        <taxon>Methanobacteriota</taxon>
        <taxon>Stenosarchaea group</taxon>
        <taxon>Halobacteria</taxon>
        <taxon>Halobacteriales</taxon>
        <taxon>Haloarculaceae</taxon>
        <taxon>Haloarcula</taxon>
    </lineage>
</organism>
<evidence type="ECO:0000313" key="3">
    <source>
        <dbReference type="Proteomes" id="UP000783863"/>
    </source>
</evidence>
<evidence type="ECO:0000256" key="1">
    <source>
        <dbReference type="SAM" id="Phobius"/>
    </source>
</evidence>
<dbReference type="Proteomes" id="UP000783863">
    <property type="component" value="Unassembled WGS sequence"/>
</dbReference>
<accession>A0A8J7YI02</accession>
<evidence type="ECO:0000313" key="2">
    <source>
        <dbReference type="EMBL" id="MBX0303384.1"/>
    </source>
</evidence>
<gene>
    <name evidence="2" type="ORF">EGD98_06830</name>
</gene>
<reference evidence="2" key="1">
    <citation type="submission" date="2021-06" db="EMBL/GenBank/DDBJ databases">
        <title>Halomicroarcula sp. F24A a new haloarchaeum isolated from saline soil.</title>
        <authorList>
            <person name="Duran-Viseras A."/>
            <person name="Sanchez-Porro C."/>
            <person name="Ventosa A."/>
        </authorList>
    </citation>
    <scope>NUCLEOTIDE SEQUENCE</scope>
    <source>
        <strain evidence="2">F24A</strain>
    </source>
</reference>
<comment type="caution">
    <text evidence="2">The sequence shown here is derived from an EMBL/GenBank/DDBJ whole genome shotgun (WGS) entry which is preliminary data.</text>
</comment>
<proteinExistence type="predicted"/>
<name>A0A8J7YI02_9EURY</name>
<protein>
    <submittedName>
        <fullName evidence="2">Uncharacterized protein</fullName>
    </submittedName>
</protein>
<dbReference type="AlphaFoldDB" id="A0A8J7YI02"/>